<dbReference type="Proteomes" id="UP000502345">
    <property type="component" value="Chromosome"/>
</dbReference>
<dbReference type="EMBL" id="CP050124">
    <property type="protein sequence ID" value="QIP43426.1"/>
    <property type="molecule type" value="Genomic_DNA"/>
</dbReference>
<accession>A0A6G9D377</accession>
<proteinExistence type="predicted"/>
<protein>
    <submittedName>
        <fullName evidence="1">Uncharacterized protein</fullName>
    </submittedName>
</protein>
<evidence type="ECO:0000313" key="2">
    <source>
        <dbReference type="Proteomes" id="UP000502345"/>
    </source>
</evidence>
<reference evidence="1 2" key="1">
    <citation type="submission" date="2020-03" db="EMBL/GenBank/DDBJ databases">
        <title>Screen low temperature-resistant strains for efficient degradation of petroleum hydrocarbons under the low temperature.</title>
        <authorList>
            <person name="Wang Y."/>
            <person name="Chen J."/>
        </authorList>
    </citation>
    <scope>NUCLEOTIDE SEQUENCE [LARGE SCALE GENOMIC DNA]</scope>
    <source>
        <strain evidence="1 2">KB1</strain>
    </source>
</reference>
<name>A0A6G9D377_RHOER</name>
<gene>
    <name evidence="1" type="ORF">G9444_6183</name>
</gene>
<sequence length="34" mass="3665">MMRAGVIVSVGGSFDRNEDHATKGPNIFFGLMIP</sequence>
<dbReference type="AlphaFoldDB" id="A0A6G9D377"/>
<evidence type="ECO:0000313" key="1">
    <source>
        <dbReference type="EMBL" id="QIP43426.1"/>
    </source>
</evidence>
<organism evidence="1 2">
    <name type="scientific">Rhodococcus erythropolis</name>
    <name type="common">Arthrobacter picolinophilus</name>
    <dbReference type="NCBI Taxonomy" id="1833"/>
    <lineage>
        <taxon>Bacteria</taxon>
        <taxon>Bacillati</taxon>
        <taxon>Actinomycetota</taxon>
        <taxon>Actinomycetes</taxon>
        <taxon>Mycobacteriales</taxon>
        <taxon>Nocardiaceae</taxon>
        <taxon>Rhodococcus</taxon>
        <taxon>Rhodococcus erythropolis group</taxon>
    </lineage>
</organism>